<dbReference type="GO" id="GO:0005524">
    <property type="term" value="F:ATP binding"/>
    <property type="evidence" value="ECO:0007669"/>
    <property type="project" value="UniProtKB-KW"/>
</dbReference>
<evidence type="ECO:0000256" key="6">
    <source>
        <dbReference type="ARBA" id="ARBA00022840"/>
    </source>
</evidence>
<evidence type="ECO:0000256" key="4">
    <source>
        <dbReference type="ARBA" id="ARBA00022737"/>
    </source>
</evidence>
<evidence type="ECO:0000256" key="9">
    <source>
        <dbReference type="SAM" id="Phobius"/>
    </source>
</evidence>
<dbReference type="InterPro" id="IPR050173">
    <property type="entry name" value="ABC_transporter_C-like"/>
</dbReference>
<reference evidence="11" key="1">
    <citation type="submission" date="2013-12" db="EMBL/GenBank/DDBJ databases">
        <title>The Genome Sequence of Aphanomyces invadans NJM9701.</title>
        <authorList>
            <consortium name="The Broad Institute Genomics Platform"/>
            <person name="Russ C."/>
            <person name="Tyler B."/>
            <person name="van West P."/>
            <person name="Dieguez-Uribeondo J."/>
            <person name="Young S.K."/>
            <person name="Zeng Q."/>
            <person name="Gargeya S."/>
            <person name="Fitzgerald M."/>
            <person name="Abouelleil A."/>
            <person name="Alvarado L."/>
            <person name="Chapman S.B."/>
            <person name="Gainer-Dewar J."/>
            <person name="Goldberg J."/>
            <person name="Griggs A."/>
            <person name="Gujja S."/>
            <person name="Hansen M."/>
            <person name="Howarth C."/>
            <person name="Imamovic A."/>
            <person name="Ireland A."/>
            <person name="Larimer J."/>
            <person name="McCowan C."/>
            <person name="Murphy C."/>
            <person name="Pearson M."/>
            <person name="Poon T.W."/>
            <person name="Priest M."/>
            <person name="Roberts A."/>
            <person name="Saif S."/>
            <person name="Shea T."/>
            <person name="Sykes S."/>
            <person name="Wortman J."/>
            <person name="Nusbaum C."/>
            <person name="Birren B."/>
        </authorList>
    </citation>
    <scope>NUCLEOTIDE SEQUENCE [LARGE SCALE GENOMIC DNA]</scope>
    <source>
        <strain evidence="11">NJM9701</strain>
    </source>
</reference>
<comment type="subcellular location">
    <subcellularLocation>
        <location evidence="1">Endomembrane system</location>
        <topology evidence="1">Multi-pass membrane protein</topology>
    </subcellularLocation>
</comment>
<evidence type="ECO:0000256" key="7">
    <source>
        <dbReference type="ARBA" id="ARBA00022989"/>
    </source>
</evidence>
<dbReference type="RefSeq" id="XP_008880674.1">
    <property type="nucleotide sequence ID" value="XM_008882452.1"/>
</dbReference>
<dbReference type="InterPro" id="IPR036640">
    <property type="entry name" value="ABC1_TM_sf"/>
</dbReference>
<sequence length="89" mass="10136">MSRSPVINLIAETTCGLSTIRAFGMTDEFAEKSRRILDHSQSFFMVYRLSSRWMQMRLDWLSTGVVAGMAFVAVGFKQSIGIHLQKLYL</sequence>
<keyword evidence="8 9" id="KW-0472">Membrane</keyword>
<accession>A0A024TBD8</accession>
<evidence type="ECO:0000256" key="5">
    <source>
        <dbReference type="ARBA" id="ARBA00022741"/>
    </source>
</evidence>
<dbReference type="EMBL" id="KI914026">
    <property type="protein sequence ID" value="ETV90677.1"/>
    <property type="molecule type" value="Genomic_DNA"/>
</dbReference>
<dbReference type="GO" id="GO:0012505">
    <property type="term" value="C:endomembrane system"/>
    <property type="evidence" value="ECO:0007669"/>
    <property type="project" value="UniProtKB-SubCell"/>
</dbReference>
<evidence type="ECO:0000256" key="3">
    <source>
        <dbReference type="ARBA" id="ARBA00022692"/>
    </source>
</evidence>
<feature type="domain" description="ABC transmembrane type-1" evidence="10">
    <location>
        <begin position="1"/>
        <end position="74"/>
    </location>
</feature>
<keyword evidence="3 9" id="KW-0812">Transmembrane</keyword>
<keyword evidence="7 9" id="KW-1133">Transmembrane helix</keyword>
<name>A0A024TBD8_9STRA</name>
<evidence type="ECO:0000259" key="10">
    <source>
        <dbReference type="PROSITE" id="PS50929"/>
    </source>
</evidence>
<dbReference type="SUPFAM" id="SSF90123">
    <property type="entry name" value="ABC transporter transmembrane region"/>
    <property type="match status" value="1"/>
</dbReference>
<dbReference type="PANTHER" id="PTHR24223">
    <property type="entry name" value="ATP-BINDING CASSETTE SUB-FAMILY C"/>
    <property type="match status" value="1"/>
</dbReference>
<dbReference type="OrthoDB" id="77095at2759"/>
<evidence type="ECO:0000256" key="2">
    <source>
        <dbReference type="ARBA" id="ARBA00022448"/>
    </source>
</evidence>
<dbReference type="GO" id="GO:0016020">
    <property type="term" value="C:membrane"/>
    <property type="evidence" value="ECO:0007669"/>
    <property type="project" value="InterPro"/>
</dbReference>
<feature type="transmembrane region" description="Helical" evidence="9">
    <location>
        <begin position="58"/>
        <end position="76"/>
    </location>
</feature>
<evidence type="ECO:0000256" key="1">
    <source>
        <dbReference type="ARBA" id="ARBA00004127"/>
    </source>
</evidence>
<protein>
    <recommendedName>
        <fullName evidence="10">ABC transmembrane type-1 domain-containing protein</fullName>
    </recommendedName>
</protein>
<gene>
    <name evidence="11" type="ORF">H310_14571</name>
</gene>
<dbReference type="VEuPathDB" id="FungiDB:H310_14571"/>
<proteinExistence type="predicted"/>
<dbReference type="GeneID" id="20091621"/>
<evidence type="ECO:0000313" key="11">
    <source>
        <dbReference type="EMBL" id="ETV90677.1"/>
    </source>
</evidence>
<keyword evidence="6" id="KW-0067">ATP-binding</keyword>
<dbReference type="Pfam" id="PF00664">
    <property type="entry name" value="ABC_membrane"/>
    <property type="match status" value="1"/>
</dbReference>
<dbReference type="GO" id="GO:0140359">
    <property type="term" value="F:ABC-type transporter activity"/>
    <property type="evidence" value="ECO:0007669"/>
    <property type="project" value="InterPro"/>
</dbReference>
<keyword evidence="2" id="KW-0813">Transport</keyword>
<dbReference type="AlphaFoldDB" id="A0A024TBD8"/>
<organism evidence="11">
    <name type="scientific">Aphanomyces invadans</name>
    <dbReference type="NCBI Taxonomy" id="157072"/>
    <lineage>
        <taxon>Eukaryota</taxon>
        <taxon>Sar</taxon>
        <taxon>Stramenopiles</taxon>
        <taxon>Oomycota</taxon>
        <taxon>Saprolegniomycetes</taxon>
        <taxon>Saprolegniales</taxon>
        <taxon>Verrucalvaceae</taxon>
        <taxon>Aphanomyces</taxon>
    </lineage>
</organism>
<dbReference type="PANTHER" id="PTHR24223:SF443">
    <property type="entry name" value="MULTIDRUG-RESISTANCE LIKE PROTEIN 1, ISOFORM I"/>
    <property type="match status" value="1"/>
</dbReference>
<dbReference type="PROSITE" id="PS50929">
    <property type="entry name" value="ABC_TM1F"/>
    <property type="match status" value="1"/>
</dbReference>
<keyword evidence="5" id="KW-0547">Nucleotide-binding</keyword>
<dbReference type="STRING" id="157072.A0A024TBD8"/>
<dbReference type="InterPro" id="IPR011527">
    <property type="entry name" value="ABC1_TM_dom"/>
</dbReference>
<evidence type="ECO:0000256" key="8">
    <source>
        <dbReference type="ARBA" id="ARBA00023136"/>
    </source>
</evidence>
<keyword evidence="4" id="KW-0677">Repeat</keyword>
<dbReference type="Gene3D" id="1.20.1560.10">
    <property type="entry name" value="ABC transporter type 1, transmembrane domain"/>
    <property type="match status" value="1"/>
</dbReference>